<keyword evidence="1" id="KW-0812">Transmembrane</keyword>
<reference evidence="3" key="2">
    <citation type="journal article" date="2023" name="IMA Fungus">
        <title>Comparative genomic study of the Penicillium genus elucidates a diverse pangenome and 15 lateral gene transfer events.</title>
        <authorList>
            <person name="Petersen C."/>
            <person name="Sorensen T."/>
            <person name="Nielsen M.R."/>
            <person name="Sondergaard T.E."/>
            <person name="Sorensen J.L."/>
            <person name="Fitzpatrick D.A."/>
            <person name="Frisvad J.C."/>
            <person name="Nielsen K.L."/>
        </authorList>
    </citation>
    <scope>NUCLEOTIDE SEQUENCE</scope>
    <source>
        <strain evidence="3">IBT 22155</strain>
    </source>
</reference>
<dbReference type="AlphaFoldDB" id="A0A9W9LBD5"/>
<dbReference type="PANTHER" id="PTHR33741">
    <property type="entry name" value="TRANSMEMBRANE PROTEIN DDB_G0269096-RELATED"/>
    <property type="match status" value="1"/>
</dbReference>
<dbReference type="InterPro" id="IPR007065">
    <property type="entry name" value="HPP"/>
</dbReference>
<proteinExistence type="predicted"/>
<sequence>MSSTASIAHGPVTLSRPSTWNFDIDRYVNPFLPAPRWHLWPRPVAYMLGHRESPPKPMGNVLIALWSIVGAFCSVALVASVSQRVPSFEARGAPAIIGSFGAAAAIEFGAIDSPFAQPRNAIFSQVIACFIGISISKLFALNPHAEAYTELGGALACALTTAVMILTSTMHPPAGATALLAVTHPQTVALGWFLFPVMLLGVVLMQAVAVLVNNVQRRYPLYWWTSHPLSLPGADIEKASHMGFPSVPSHYEDSLTDVPRQLIVERGCISLPAGVDVTSEEREVLDRISERI</sequence>
<keyword evidence="1" id="KW-0472">Membrane</keyword>
<feature type="transmembrane region" description="Helical" evidence="1">
    <location>
        <begin position="190"/>
        <end position="212"/>
    </location>
</feature>
<name>A0A9W9LBD5_9EURO</name>
<evidence type="ECO:0000259" key="2">
    <source>
        <dbReference type="Pfam" id="PF04982"/>
    </source>
</evidence>
<dbReference type="GeneID" id="81400274"/>
<evidence type="ECO:0000313" key="4">
    <source>
        <dbReference type="Proteomes" id="UP001149079"/>
    </source>
</evidence>
<keyword evidence="4" id="KW-1185">Reference proteome</keyword>
<feature type="transmembrane region" description="Helical" evidence="1">
    <location>
        <begin position="93"/>
        <end position="110"/>
    </location>
</feature>
<evidence type="ECO:0000256" key="1">
    <source>
        <dbReference type="SAM" id="Phobius"/>
    </source>
</evidence>
<dbReference type="OrthoDB" id="2016548at2759"/>
<evidence type="ECO:0000313" key="3">
    <source>
        <dbReference type="EMBL" id="KAJ5145796.1"/>
    </source>
</evidence>
<accession>A0A9W9LBD5</accession>
<feature type="domain" description="HPP transmembrane region" evidence="2">
    <location>
        <begin position="58"/>
        <end position="220"/>
    </location>
</feature>
<protein>
    <recommendedName>
        <fullName evidence="2">HPP transmembrane region domain-containing protein</fullName>
    </recommendedName>
</protein>
<dbReference type="Pfam" id="PF04982">
    <property type="entry name" value="TM_HPP"/>
    <property type="match status" value="1"/>
</dbReference>
<feature type="transmembrane region" description="Helical" evidence="1">
    <location>
        <begin position="151"/>
        <end position="170"/>
    </location>
</feature>
<dbReference type="EMBL" id="JAPQKL010000001">
    <property type="protein sequence ID" value="KAJ5145796.1"/>
    <property type="molecule type" value="Genomic_DNA"/>
</dbReference>
<gene>
    <name evidence="3" type="ORF">N7515_000360</name>
</gene>
<organism evidence="3 4">
    <name type="scientific">Penicillium bovifimosum</name>
    <dbReference type="NCBI Taxonomy" id="126998"/>
    <lineage>
        <taxon>Eukaryota</taxon>
        <taxon>Fungi</taxon>
        <taxon>Dikarya</taxon>
        <taxon>Ascomycota</taxon>
        <taxon>Pezizomycotina</taxon>
        <taxon>Eurotiomycetes</taxon>
        <taxon>Eurotiomycetidae</taxon>
        <taxon>Eurotiales</taxon>
        <taxon>Aspergillaceae</taxon>
        <taxon>Penicillium</taxon>
    </lineage>
</organism>
<comment type="caution">
    <text evidence="3">The sequence shown here is derived from an EMBL/GenBank/DDBJ whole genome shotgun (WGS) entry which is preliminary data.</text>
</comment>
<dbReference type="RefSeq" id="XP_056526270.1">
    <property type="nucleotide sequence ID" value="XM_056661104.1"/>
</dbReference>
<dbReference type="InterPro" id="IPR058581">
    <property type="entry name" value="TM_HPP"/>
</dbReference>
<feature type="transmembrane region" description="Helical" evidence="1">
    <location>
        <begin position="122"/>
        <end position="139"/>
    </location>
</feature>
<reference evidence="3" key="1">
    <citation type="submission" date="2022-11" db="EMBL/GenBank/DDBJ databases">
        <authorList>
            <person name="Petersen C."/>
        </authorList>
    </citation>
    <scope>NUCLEOTIDE SEQUENCE</scope>
    <source>
        <strain evidence="3">IBT 22155</strain>
    </source>
</reference>
<feature type="transmembrane region" description="Helical" evidence="1">
    <location>
        <begin position="61"/>
        <end position="81"/>
    </location>
</feature>
<dbReference type="PANTHER" id="PTHR33741:SF5">
    <property type="entry name" value="TRANSMEMBRANE PROTEIN DDB_G0269096-RELATED"/>
    <property type="match status" value="1"/>
</dbReference>
<dbReference type="Proteomes" id="UP001149079">
    <property type="component" value="Unassembled WGS sequence"/>
</dbReference>
<keyword evidence="1" id="KW-1133">Transmembrane helix</keyword>